<feature type="compositionally biased region" description="Basic and acidic residues" evidence="3">
    <location>
        <begin position="16"/>
        <end position="25"/>
    </location>
</feature>
<dbReference type="InterPro" id="IPR036770">
    <property type="entry name" value="Ankyrin_rpt-contain_sf"/>
</dbReference>
<dbReference type="InterPro" id="IPR002110">
    <property type="entry name" value="Ankyrin_rpt"/>
</dbReference>
<dbReference type="STRING" id="230819.A0A5C3L4U9"/>
<dbReference type="Gene3D" id="3.40.50.300">
    <property type="entry name" value="P-loop containing nucleotide triphosphate hydrolases"/>
    <property type="match status" value="1"/>
</dbReference>
<dbReference type="PROSITE" id="PS50088">
    <property type="entry name" value="ANK_REPEAT"/>
    <property type="match status" value="2"/>
</dbReference>
<organism evidence="6 7">
    <name type="scientific">Coprinopsis marcescibilis</name>
    <name type="common">Agaric fungus</name>
    <name type="synonym">Psathyrella marcescibilis</name>
    <dbReference type="NCBI Taxonomy" id="230819"/>
    <lineage>
        <taxon>Eukaryota</taxon>
        <taxon>Fungi</taxon>
        <taxon>Dikarya</taxon>
        <taxon>Basidiomycota</taxon>
        <taxon>Agaricomycotina</taxon>
        <taxon>Agaricomycetes</taxon>
        <taxon>Agaricomycetidae</taxon>
        <taxon>Agaricales</taxon>
        <taxon>Agaricineae</taxon>
        <taxon>Psathyrellaceae</taxon>
        <taxon>Coprinopsis</taxon>
    </lineage>
</organism>
<dbReference type="PROSITE" id="PS50297">
    <property type="entry name" value="ANK_REP_REGION"/>
    <property type="match status" value="1"/>
</dbReference>
<protein>
    <submittedName>
        <fullName evidence="6">Uncharacterized protein</fullName>
    </submittedName>
</protein>
<dbReference type="InterPro" id="IPR027417">
    <property type="entry name" value="P-loop_NTPase"/>
</dbReference>
<dbReference type="Pfam" id="PF12796">
    <property type="entry name" value="Ank_2"/>
    <property type="match status" value="1"/>
</dbReference>
<accession>A0A5C3L4U9</accession>
<evidence type="ECO:0000313" key="6">
    <source>
        <dbReference type="EMBL" id="TFK27632.1"/>
    </source>
</evidence>
<evidence type="ECO:0000313" key="7">
    <source>
        <dbReference type="Proteomes" id="UP000307440"/>
    </source>
</evidence>
<dbReference type="AlphaFoldDB" id="A0A5C3L4U9"/>
<keyword evidence="7" id="KW-1185">Reference proteome</keyword>
<keyword evidence="1" id="KW-0677">Repeat</keyword>
<evidence type="ECO:0000259" key="4">
    <source>
        <dbReference type="Pfam" id="PF22939"/>
    </source>
</evidence>
<dbReference type="OrthoDB" id="194358at2759"/>
<feature type="domain" description="Nephrocystin 3-like N-terminal" evidence="5">
    <location>
        <begin position="120"/>
        <end position="278"/>
    </location>
</feature>
<dbReference type="PANTHER" id="PTHR10039:SF15">
    <property type="entry name" value="NACHT DOMAIN-CONTAINING PROTEIN"/>
    <property type="match status" value="1"/>
</dbReference>
<reference evidence="6 7" key="1">
    <citation type="journal article" date="2019" name="Nat. Ecol. Evol.">
        <title>Megaphylogeny resolves global patterns of mushroom evolution.</title>
        <authorList>
            <person name="Varga T."/>
            <person name="Krizsan K."/>
            <person name="Foldi C."/>
            <person name="Dima B."/>
            <person name="Sanchez-Garcia M."/>
            <person name="Sanchez-Ramirez S."/>
            <person name="Szollosi G.J."/>
            <person name="Szarkandi J.G."/>
            <person name="Papp V."/>
            <person name="Albert L."/>
            <person name="Andreopoulos W."/>
            <person name="Angelini C."/>
            <person name="Antonin V."/>
            <person name="Barry K.W."/>
            <person name="Bougher N.L."/>
            <person name="Buchanan P."/>
            <person name="Buyck B."/>
            <person name="Bense V."/>
            <person name="Catcheside P."/>
            <person name="Chovatia M."/>
            <person name="Cooper J."/>
            <person name="Damon W."/>
            <person name="Desjardin D."/>
            <person name="Finy P."/>
            <person name="Geml J."/>
            <person name="Haridas S."/>
            <person name="Hughes K."/>
            <person name="Justo A."/>
            <person name="Karasinski D."/>
            <person name="Kautmanova I."/>
            <person name="Kiss B."/>
            <person name="Kocsube S."/>
            <person name="Kotiranta H."/>
            <person name="LaButti K.M."/>
            <person name="Lechner B.E."/>
            <person name="Liimatainen K."/>
            <person name="Lipzen A."/>
            <person name="Lukacs Z."/>
            <person name="Mihaltcheva S."/>
            <person name="Morgado L.N."/>
            <person name="Niskanen T."/>
            <person name="Noordeloos M.E."/>
            <person name="Ohm R.A."/>
            <person name="Ortiz-Santana B."/>
            <person name="Ovrebo C."/>
            <person name="Racz N."/>
            <person name="Riley R."/>
            <person name="Savchenko A."/>
            <person name="Shiryaev A."/>
            <person name="Soop K."/>
            <person name="Spirin V."/>
            <person name="Szebenyi C."/>
            <person name="Tomsovsky M."/>
            <person name="Tulloss R.E."/>
            <person name="Uehling J."/>
            <person name="Grigoriev I.V."/>
            <person name="Vagvolgyi C."/>
            <person name="Papp T."/>
            <person name="Martin F.M."/>
            <person name="Miettinen O."/>
            <person name="Hibbett D.S."/>
            <person name="Nagy L.G."/>
        </authorList>
    </citation>
    <scope>NUCLEOTIDE SEQUENCE [LARGE SCALE GENOMIC DNA]</scope>
    <source>
        <strain evidence="6 7">CBS 121175</strain>
    </source>
</reference>
<dbReference type="PANTHER" id="PTHR10039">
    <property type="entry name" value="AMELOGENIN"/>
    <property type="match status" value="1"/>
</dbReference>
<feature type="domain" description="GPI inositol-deacylase winged helix" evidence="4">
    <location>
        <begin position="396"/>
        <end position="464"/>
    </location>
</feature>
<evidence type="ECO:0000256" key="1">
    <source>
        <dbReference type="ARBA" id="ARBA00022737"/>
    </source>
</evidence>
<evidence type="ECO:0000259" key="5">
    <source>
        <dbReference type="Pfam" id="PF24883"/>
    </source>
</evidence>
<dbReference type="InterPro" id="IPR054471">
    <property type="entry name" value="GPIID_WHD"/>
</dbReference>
<dbReference type="SUPFAM" id="SSF52540">
    <property type="entry name" value="P-loop containing nucleoside triphosphate hydrolases"/>
    <property type="match status" value="1"/>
</dbReference>
<dbReference type="SUPFAM" id="SSF48403">
    <property type="entry name" value="Ankyrin repeat"/>
    <property type="match status" value="1"/>
</dbReference>
<dbReference type="EMBL" id="ML210163">
    <property type="protein sequence ID" value="TFK27632.1"/>
    <property type="molecule type" value="Genomic_DNA"/>
</dbReference>
<dbReference type="Pfam" id="PF24883">
    <property type="entry name" value="NPHP3_N"/>
    <property type="match status" value="1"/>
</dbReference>
<evidence type="ECO:0000256" key="2">
    <source>
        <dbReference type="PROSITE-ProRule" id="PRU00023"/>
    </source>
</evidence>
<feature type="repeat" description="ANK" evidence="2">
    <location>
        <begin position="593"/>
        <end position="626"/>
    </location>
</feature>
<dbReference type="Gene3D" id="1.25.40.20">
    <property type="entry name" value="Ankyrin repeat-containing domain"/>
    <property type="match status" value="1"/>
</dbReference>
<dbReference type="InterPro" id="IPR056884">
    <property type="entry name" value="NPHP3-like_N"/>
</dbReference>
<sequence>MGASSSKPLYQGPKNPEPHKSRSEDTSWYLSNGTNLDPRFESGANSTAIGGLSSQPAVNVLQNAQGITLNGGNILAAGRDIIITTVQTPTADEVKTMAKWITLINFRAVWMDTIAKKAPGTGTWLPRTSKFREWGVLERGILCGTGLPGAGKTVLSSIVVEQLREACRASSQDCAVLVVFFRYTDKITARDTYAALVRQLLEDHPGVFDLVKSLYMKHDRHGTILSKVELIQLLREATNLLRRCFITLDAFDEAPKEVQLEIFQTLCSMKVNIFATSRPSILPKDVLAKAQVLEIVAQREDIEILVREKIKKNAEFRALLAEHSQTADWEAKIVSKVQERSRGMFLVAALQLEMLQLCLNLGELEETLENLPEGVKEMYQATVRRIQEQPRNSFLLAQSIFLWLLHSRRPLKIKELRNAAAISMQTCIFDETRVVSGDRLISVCCGLVTVDTETHDVRLIHYTTFDALKEIFPFDNESPHSFIAAACTRYLLDHNVNDYDEHHHNAQGFESFLFKFPLLEYAHSNWAFHVCEAQSFPQDIVQFVNQCQRFPIIWYRKTGILIHPFLVAVWYNLPQYYDFLESDSSTDIAMTERLDTALTLAAYQGHVDIVRKLLTAPGVDINVKNEDMKTALRIASGKGHTEIVAQLLQCKGISPNIQDSEGGTAILAASTSNQTQITRMLLQCPGIAVNVQDSAGCTALITASFAGFEEIVEMVLDADDTGVNIKLASPNGRDALICASLRGCAPVYFS</sequence>
<evidence type="ECO:0000256" key="3">
    <source>
        <dbReference type="SAM" id="MobiDB-lite"/>
    </source>
</evidence>
<gene>
    <name evidence="6" type="ORF">FA15DRAFT_635561</name>
</gene>
<name>A0A5C3L4U9_COPMA</name>
<keyword evidence="2" id="KW-0040">ANK repeat</keyword>
<dbReference type="SMART" id="SM00248">
    <property type="entry name" value="ANK"/>
    <property type="match status" value="4"/>
</dbReference>
<dbReference type="Pfam" id="PF22939">
    <property type="entry name" value="WHD_GPIID"/>
    <property type="match status" value="1"/>
</dbReference>
<feature type="repeat" description="ANK" evidence="2">
    <location>
        <begin position="627"/>
        <end position="660"/>
    </location>
</feature>
<dbReference type="Proteomes" id="UP000307440">
    <property type="component" value="Unassembled WGS sequence"/>
</dbReference>
<feature type="region of interest" description="Disordered" evidence="3">
    <location>
        <begin position="1"/>
        <end position="34"/>
    </location>
</feature>
<proteinExistence type="predicted"/>